<gene>
    <name evidence="4" type="ORF">CPY51_11005</name>
</gene>
<dbReference type="OrthoDB" id="9787219at2"/>
<evidence type="ECO:0000259" key="3">
    <source>
        <dbReference type="Pfam" id="PF02826"/>
    </source>
</evidence>
<evidence type="ECO:0000313" key="4">
    <source>
        <dbReference type="EMBL" id="PZM14319.1"/>
    </source>
</evidence>
<dbReference type="RefSeq" id="WP_111160294.1">
    <property type="nucleotide sequence ID" value="NZ_PCDP01000034.1"/>
</dbReference>
<dbReference type="SUPFAM" id="SSF51735">
    <property type="entry name" value="NAD(P)-binding Rossmann-fold domains"/>
    <property type="match status" value="1"/>
</dbReference>
<dbReference type="Pfam" id="PF02826">
    <property type="entry name" value="2-Hacid_dh_C"/>
    <property type="match status" value="1"/>
</dbReference>
<dbReference type="Proteomes" id="UP000248925">
    <property type="component" value="Unassembled WGS sequence"/>
</dbReference>
<evidence type="ECO:0000313" key="5">
    <source>
        <dbReference type="Proteomes" id="UP000248925"/>
    </source>
</evidence>
<keyword evidence="1" id="KW-0560">Oxidoreductase</keyword>
<protein>
    <submittedName>
        <fullName evidence="4">Glyoxylate/hydroxypyruvate reductase A</fullName>
    </submittedName>
</protein>
<dbReference type="GO" id="GO:0016491">
    <property type="term" value="F:oxidoreductase activity"/>
    <property type="evidence" value="ECO:0007669"/>
    <property type="project" value="UniProtKB-KW"/>
</dbReference>
<keyword evidence="2" id="KW-0520">NAD</keyword>
<dbReference type="InterPro" id="IPR006140">
    <property type="entry name" value="D-isomer_DH_NAD-bd"/>
</dbReference>
<dbReference type="CDD" id="cd12164">
    <property type="entry name" value="GDH_like_2"/>
    <property type="match status" value="1"/>
</dbReference>
<evidence type="ECO:0000256" key="1">
    <source>
        <dbReference type="ARBA" id="ARBA00023002"/>
    </source>
</evidence>
<evidence type="ECO:0000256" key="2">
    <source>
        <dbReference type="ARBA" id="ARBA00023027"/>
    </source>
</evidence>
<keyword evidence="4" id="KW-0670">Pyruvate</keyword>
<dbReference type="GO" id="GO:0051287">
    <property type="term" value="F:NAD binding"/>
    <property type="evidence" value="ECO:0007669"/>
    <property type="project" value="InterPro"/>
</dbReference>
<feature type="domain" description="D-isomer specific 2-hydroxyacid dehydrogenase NAD-binding" evidence="3">
    <location>
        <begin position="101"/>
        <end position="273"/>
    </location>
</feature>
<dbReference type="PANTHER" id="PTHR43333:SF1">
    <property type="entry name" value="D-ISOMER SPECIFIC 2-HYDROXYACID DEHYDROGENASE NAD-BINDING DOMAIN-CONTAINING PROTEIN"/>
    <property type="match status" value="1"/>
</dbReference>
<keyword evidence="5" id="KW-1185">Reference proteome</keyword>
<reference evidence="4 5" key="1">
    <citation type="journal article" date="2018" name="Sci. Rep.">
        <title>Rhizobium tumorigenes sp. nov., a novel plant tumorigenic bacterium isolated from cane gall tumors on thornless blackberry.</title>
        <authorList>
            <person name="Kuzmanovi N."/>
            <person name="Smalla K."/>
            <person name="Gronow S."/>
            <person name="PuBawska J."/>
        </authorList>
    </citation>
    <scope>NUCLEOTIDE SEQUENCE [LARGE SCALE GENOMIC DNA]</scope>
    <source>
        <strain evidence="4 5">CCBAU 85046</strain>
    </source>
</reference>
<organism evidence="4 5">
    <name type="scientific">Rhizobium tubonense</name>
    <dbReference type="NCBI Taxonomy" id="484088"/>
    <lineage>
        <taxon>Bacteria</taxon>
        <taxon>Pseudomonadati</taxon>
        <taxon>Pseudomonadota</taxon>
        <taxon>Alphaproteobacteria</taxon>
        <taxon>Hyphomicrobiales</taxon>
        <taxon>Rhizobiaceae</taxon>
        <taxon>Rhizobium/Agrobacterium group</taxon>
        <taxon>Rhizobium</taxon>
    </lineage>
</organism>
<dbReference type="InterPro" id="IPR036291">
    <property type="entry name" value="NAD(P)-bd_dom_sf"/>
</dbReference>
<dbReference type="AlphaFoldDB" id="A0A2W4CNR0"/>
<dbReference type="EMBL" id="PCDP01000034">
    <property type="protein sequence ID" value="PZM14319.1"/>
    <property type="molecule type" value="Genomic_DNA"/>
</dbReference>
<comment type="caution">
    <text evidence="4">The sequence shown here is derived from an EMBL/GenBank/DDBJ whole genome shotgun (WGS) entry which is preliminary data.</text>
</comment>
<accession>A0A2W4CNR0</accession>
<dbReference type="SUPFAM" id="SSF52283">
    <property type="entry name" value="Formate/glycerate dehydrogenase catalytic domain-like"/>
    <property type="match status" value="1"/>
</dbReference>
<name>A0A2W4CNR0_9HYPH</name>
<dbReference type="Gene3D" id="3.40.50.720">
    <property type="entry name" value="NAD(P)-binding Rossmann-like Domain"/>
    <property type="match status" value="2"/>
</dbReference>
<sequence length="308" mass="33687">MTFVYKADPARGAEWAKHFALAMPETPFHVWPDVGDPSDVRFLAAWQPPADLMGLFPNLEVLFSIGAGIDQFDLGAIPAHIPVVRMIEPGISSAMSEYVTMAALALHRDLPSYLDQQKRKVWQEIRVVPASQRRVGILGLGELAQASLEKLMPFGFPLSGWSRSRRVLTGVHCYGGRDELEAFLAATDILICLLPLTSDTTNFLNADVFSKLPSGASLIHVGRGPQLGHEALLEALDSGHLSGAFVDVTAPEPLPEGHRFWSHPKIVITPHVASMTQPETAVKVVVENLRRRSSGEPMTGVVDRDRGY</sequence>
<proteinExistence type="predicted"/>
<dbReference type="PANTHER" id="PTHR43333">
    <property type="entry name" value="2-HACID_DH_C DOMAIN-CONTAINING PROTEIN"/>
    <property type="match status" value="1"/>
</dbReference>